<feature type="compositionally biased region" description="Basic and acidic residues" evidence="6">
    <location>
        <begin position="142"/>
        <end position="160"/>
    </location>
</feature>
<dbReference type="InterPro" id="IPR036576">
    <property type="entry name" value="WRKY_dom_sf"/>
</dbReference>
<comment type="subcellular location">
    <subcellularLocation>
        <location evidence="1">Nucleus</location>
    </subcellularLocation>
</comment>
<keyword evidence="8" id="KW-1185">Reference proteome</keyword>
<evidence type="ECO:0000313" key="9">
    <source>
        <dbReference type="RefSeq" id="XP_022769589.1"/>
    </source>
</evidence>
<evidence type="ECO:0000256" key="2">
    <source>
        <dbReference type="ARBA" id="ARBA00023015"/>
    </source>
</evidence>
<evidence type="ECO:0000256" key="6">
    <source>
        <dbReference type="SAM" id="MobiDB-lite"/>
    </source>
</evidence>
<sequence>MHLKLAEYAGFPAASIRHESQQSVKSRKSTDAYTWRCYGIKGLTGNRRRSYYRCAHPGCPANKSVERSLEGQITQVIHKAWHNHPESQPTRTSSLSAFSHIIRASNHLTIKIPDQSFVTYEGGHSDTEAGSVVFMRSLMDKKFDQPSDRPSADNDEDVPKAQKGFRKRSKASVVRVTVRANDFREIVQSLTGMPTKEAQEERKLSARNRCVIEVQRKTETECNRKDKQEETGQVIDVNLADTSLI</sequence>
<dbReference type="GeneID" id="111313172"/>
<dbReference type="PROSITE" id="PS50811">
    <property type="entry name" value="WRKY"/>
    <property type="match status" value="1"/>
</dbReference>
<dbReference type="Pfam" id="PF03106">
    <property type="entry name" value="WRKY"/>
    <property type="match status" value="1"/>
</dbReference>
<accession>A0A6P6AXI5</accession>
<dbReference type="InterPro" id="IPR003657">
    <property type="entry name" value="WRKY_dom"/>
</dbReference>
<dbReference type="SUPFAM" id="SSF118290">
    <property type="entry name" value="WRKY DNA-binding domain"/>
    <property type="match status" value="1"/>
</dbReference>
<dbReference type="GO" id="GO:0003700">
    <property type="term" value="F:DNA-binding transcription factor activity"/>
    <property type="evidence" value="ECO:0007669"/>
    <property type="project" value="InterPro"/>
</dbReference>
<evidence type="ECO:0000259" key="7">
    <source>
        <dbReference type="PROSITE" id="PS50811"/>
    </source>
</evidence>
<dbReference type="InterPro" id="IPR044810">
    <property type="entry name" value="WRKY_plant"/>
</dbReference>
<dbReference type="OrthoDB" id="1002428at2759"/>
<proteinExistence type="predicted"/>
<name>A0A6P6AXI5_DURZI</name>
<feature type="domain" description="WRKY" evidence="7">
    <location>
        <begin position="30"/>
        <end position="87"/>
    </location>
</feature>
<keyword evidence="3" id="KW-0238">DNA-binding</keyword>
<dbReference type="SMART" id="SM00774">
    <property type="entry name" value="WRKY"/>
    <property type="match status" value="1"/>
</dbReference>
<keyword evidence="5" id="KW-0539">Nucleus</keyword>
<dbReference type="Proteomes" id="UP000515121">
    <property type="component" value="Unplaced"/>
</dbReference>
<dbReference type="Pfam" id="PF05678">
    <property type="entry name" value="VQ"/>
    <property type="match status" value="1"/>
</dbReference>
<dbReference type="Gene3D" id="2.20.25.80">
    <property type="entry name" value="WRKY domain"/>
    <property type="match status" value="1"/>
</dbReference>
<evidence type="ECO:0000256" key="5">
    <source>
        <dbReference type="ARBA" id="ARBA00023242"/>
    </source>
</evidence>
<protein>
    <submittedName>
        <fullName evidence="9">WRKY transcription factor WRKY24-like</fullName>
    </submittedName>
</protein>
<organism evidence="8 9">
    <name type="scientific">Durio zibethinus</name>
    <name type="common">Durian</name>
    <dbReference type="NCBI Taxonomy" id="66656"/>
    <lineage>
        <taxon>Eukaryota</taxon>
        <taxon>Viridiplantae</taxon>
        <taxon>Streptophyta</taxon>
        <taxon>Embryophyta</taxon>
        <taxon>Tracheophyta</taxon>
        <taxon>Spermatophyta</taxon>
        <taxon>Magnoliopsida</taxon>
        <taxon>eudicotyledons</taxon>
        <taxon>Gunneridae</taxon>
        <taxon>Pentapetalae</taxon>
        <taxon>rosids</taxon>
        <taxon>malvids</taxon>
        <taxon>Malvales</taxon>
        <taxon>Malvaceae</taxon>
        <taxon>Helicteroideae</taxon>
        <taxon>Durio</taxon>
    </lineage>
</organism>
<reference evidence="9" key="1">
    <citation type="submission" date="2025-08" db="UniProtKB">
        <authorList>
            <consortium name="RefSeq"/>
        </authorList>
    </citation>
    <scope>IDENTIFICATION</scope>
    <source>
        <tissue evidence="9">Fruit stalk</tissue>
    </source>
</reference>
<dbReference type="GO" id="GO:0005634">
    <property type="term" value="C:nucleus"/>
    <property type="evidence" value="ECO:0007669"/>
    <property type="project" value="UniProtKB-SubCell"/>
</dbReference>
<dbReference type="GO" id="GO:0043565">
    <property type="term" value="F:sequence-specific DNA binding"/>
    <property type="evidence" value="ECO:0007669"/>
    <property type="project" value="InterPro"/>
</dbReference>
<evidence type="ECO:0000256" key="4">
    <source>
        <dbReference type="ARBA" id="ARBA00023163"/>
    </source>
</evidence>
<evidence type="ECO:0000256" key="3">
    <source>
        <dbReference type="ARBA" id="ARBA00023125"/>
    </source>
</evidence>
<dbReference type="InterPro" id="IPR008889">
    <property type="entry name" value="VQ"/>
</dbReference>
<feature type="region of interest" description="Disordered" evidence="6">
    <location>
        <begin position="142"/>
        <end position="166"/>
    </location>
</feature>
<dbReference type="PANTHER" id="PTHR31221:SF360">
    <property type="entry name" value="WRKY DOMAIN-CONTAINING PROTEIN"/>
    <property type="match status" value="1"/>
</dbReference>
<gene>
    <name evidence="9" type="primary">LOC111313172</name>
</gene>
<evidence type="ECO:0000313" key="8">
    <source>
        <dbReference type="Proteomes" id="UP000515121"/>
    </source>
</evidence>
<evidence type="ECO:0000256" key="1">
    <source>
        <dbReference type="ARBA" id="ARBA00004123"/>
    </source>
</evidence>
<keyword evidence="2" id="KW-0805">Transcription regulation</keyword>
<dbReference type="KEGG" id="dzi:111313172"/>
<dbReference type="AlphaFoldDB" id="A0A6P6AXI5"/>
<keyword evidence="4" id="KW-0804">Transcription</keyword>
<dbReference type="PANTHER" id="PTHR31221">
    <property type="entry name" value="WRKY TRANSCRIPTION FACTOR PROTEIN 1-RELATED"/>
    <property type="match status" value="1"/>
</dbReference>
<dbReference type="RefSeq" id="XP_022769589.1">
    <property type="nucleotide sequence ID" value="XM_022913854.1"/>
</dbReference>